<gene>
    <name evidence="16" type="ORF">QE152_g1010</name>
</gene>
<feature type="domain" description="Cadherin" evidence="15">
    <location>
        <begin position="5"/>
        <end position="66"/>
    </location>
</feature>
<evidence type="ECO:0000256" key="6">
    <source>
        <dbReference type="ARBA" id="ARBA00022837"/>
    </source>
</evidence>
<feature type="domain" description="Cadherin" evidence="15">
    <location>
        <begin position="905"/>
        <end position="1004"/>
    </location>
</feature>
<dbReference type="GO" id="GO:0030855">
    <property type="term" value="P:epithelial cell differentiation"/>
    <property type="evidence" value="ECO:0007669"/>
    <property type="project" value="UniProtKB-ARBA"/>
</dbReference>
<dbReference type="GO" id="GO:0007010">
    <property type="term" value="P:cytoskeleton organization"/>
    <property type="evidence" value="ECO:0007669"/>
    <property type="project" value="UniProtKB-ARBA"/>
</dbReference>
<proteinExistence type="predicted"/>
<dbReference type="PROSITE" id="PS00232">
    <property type="entry name" value="CADHERIN_1"/>
    <property type="match status" value="7"/>
</dbReference>
<dbReference type="GO" id="GO:0048589">
    <property type="term" value="P:developmental growth"/>
    <property type="evidence" value="ECO:0007669"/>
    <property type="project" value="UniProtKB-ARBA"/>
</dbReference>
<dbReference type="Pfam" id="PF00028">
    <property type="entry name" value="Cadherin"/>
    <property type="match status" value="15"/>
</dbReference>
<feature type="domain" description="Cadherin" evidence="15">
    <location>
        <begin position="373"/>
        <end position="482"/>
    </location>
</feature>
<feature type="domain" description="EGF-like" evidence="14">
    <location>
        <begin position="1999"/>
        <end position="2037"/>
    </location>
</feature>
<name>A0AAW1N9Q5_POPJA</name>
<feature type="domain" description="Cadherin" evidence="15">
    <location>
        <begin position="1628"/>
        <end position="1732"/>
    </location>
</feature>
<evidence type="ECO:0000313" key="16">
    <source>
        <dbReference type="EMBL" id="KAK9754793.1"/>
    </source>
</evidence>
<keyword evidence="6 12" id="KW-0106">Calcium</keyword>
<dbReference type="Proteomes" id="UP001458880">
    <property type="component" value="Unassembled WGS sequence"/>
</dbReference>
<dbReference type="GO" id="GO:0048513">
    <property type="term" value="P:animal organ development"/>
    <property type="evidence" value="ECO:0007669"/>
    <property type="project" value="UniProtKB-ARBA"/>
</dbReference>
<keyword evidence="2 13" id="KW-0245">EGF-like domain</keyword>
<dbReference type="InterPro" id="IPR000742">
    <property type="entry name" value="EGF"/>
</dbReference>
<feature type="disulfide bond" evidence="13">
    <location>
        <begin position="2027"/>
        <end position="2036"/>
    </location>
</feature>
<evidence type="ECO:0000259" key="15">
    <source>
        <dbReference type="PROSITE" id="PS50268"/>
    </source>
</evidence>
<dbReference type="FunFam" id="2.60.40.60:FF:000080">
    <property type="entry name" value="FAT atypical cadherin 1"/>
    <property type="match status" value="1"/>
</dbReference>
<dbReference type="SMART" id="SM00181">
    <property type="entry name" value="EGF"/>
    <property type="match status" value="2"/>
</dbReference>
<dbReference type="CDD" id="cd11304">
    <property type="entry name" value="Cadherin_repeat"/>
    <property type="match status" value="18"/>
</dbReference>
<dbReference type="GO" id="GO:0016477">
    <property type="term" value="P:cell migration"/>
    <property type="evidence" value="ECO:0007669"/>
    <property type="project" value="TreeGrafter"/>
</dbReference>
<feature type="domain" description="Cadherin" evidence="15">
    <location>
        <begin position="1210"/>
        <end position="1313"/>
    </location>
</feature>
<keyword evidence="7" id="KW-0130">Cell adhesion</keyword>
<evidence type="ECO:0000256" key="3">
    <source>
        <dbReference type="ARBA" id="ARBA00022692"/>
    </source>
</evidence>
<sequence>MLPKRYFRIDSNTGAIRTIRPLDHETFDKFSFHVTVSDLGNPKLSSETTARVDIIVTDVNDCTPRFEHSIYNVTVLLPTYKNVAVMQLNATDLDSVESGALKYSILEGNKMKVFAIDPSSGLITVLEPENMKPSYKLQVRVSDGQFSSVAKVYIRVEQSENSGLIFQKPIYEGSILENSTKILTVCVVNVLGSALNEHLEFRILNPTDMFSIGLTSGVIRTTGIRFDREAKDNYELIVEARSHMPERERPRVAHVIVNVTVMDINDNCPMFVNLPYYAVVSVDDEKGSVIAKVHAIDMDSNENGEVRYELIKGHGELFKVQRESGDIEIKQNLEGHNREYELLVAAYDKGITPCRTEVTVHVKVIDKSMPVFKKQFYSEIVPENVELHSPLSLSVQAESPLGRKLIYNIIKGNELEEFALDFNTAPDSNNGPCVISVVDELDYEQQQQYELIVRATDSVSGVYAEVPVSIVLQDVNDCPPEFTEESYNVSISEAAPFGTSVLVVAARDNDTGINQKILYSIQGDKANNATDYFYIDENDGTVYLKQSLDHETSSSHHFVVVATDQGMPTLSTTAHVWLTVLDMNDNPPKFEQPSYYCGLSVHAKRDQFVTIVTGSDPDEVDRSRLKYSIVAGNEQQTFSMDPGTGIVTLTNLANFGDQKKSVMLNVSVSDGVYTNFARLKVELLPANLHTPVFPDIITDVQIAENQQPGTIVAVVKATDDDFGKFGSISYSIQSDSLMETFSIDKHSGKISTRTRLDREKQKMYEIPVMATDGGGRSGFLTVRVKVADENDNAPRFYMREYKGSISSNFTQGQYFMKIHATDPDEGLAAQIKYSIYKEPSSEVTELFDIDSKSGGLYLTKDASPYEGEVFQFFVRATDNGQPPKHSDVPINILIMGPKDQPPIFERKDEKFFLSENSVTGAIITTLKMVSNVSVTYKILSGSEENPQFTVDSQGQVILARPLDFEAQVSHLIGIVAETDSSPPLTALVEITLQVLDENDHAPHFESNPYIVDLAENTEEGTSILKVTAHDEDQGSNGEVRYSFGSDSGEAINVFSVDAYTGWVTTLVPLDKETKPEYKFYILATDNKHSARSTIRIKLKDYNDSPTLFRKRKYETAVKEDALPGTVVLTLDTTDDDLDLNTTVDFYIISGDLDSQFQIRQTKELYVVKELDRETVPSYDLAIIVTDGLYTDTTKVHIKVLDANDNPPYCLKYRYRQVLSEGILPGSYVLSILASDIDEQDNSKLRYLLTGEGADNFQLDKDSGYLKTLTHLDREKRSKYNLVAHVQDREHTTWECSSQIELIISDLNDNAPLFSLPYYSVALPEDVEVGTLVTKVHATDADIGINRKIKYSFIDSFNNHFNMASDSGIVTLAKPLDREIRAMYNLTVQAVDQGTPQMSSIVSLIVNVQDINDNPPEFASKYYFANAPEIYSIGTEIVRVLATSKDTGVNAEVYYSIIGGNEHRKFAIHNKTGVITLAEMLDYERAKDYFLTIQAIDGGIPPLSNIATVNITVIDCNDNAPVFAQTSYSARIKEDALSGDKILQVMATDLDSGDNGKVSYSIIKGDNEGQFAIDENTGYLSVADKLDRETVSNYVLEILAKDHGVPVLSRQVMVNIEISDANDNPPLFSQSNYTAVVQEDKPIGYEVLKFTITDADTIPNTLPYTFDFRSGNEGNFFRLEQDGILRTATKFNHKIKNTYLLQIRVFDNGTPPLYSDTYVIVKVIEESQYPPIITPLEINVNSYLDEYPGGVIGKVHATDQDQYDSLTFSLAPTLGIMYPTHELFKIDRVDGTLTALPRLDVGDYRLNVSVTDGKFFTYSIIKVIVEIVSAEMLENSIVIRFREVSPESFVLSHRKGFVRAVRNAMNCRLKDVVIISIQPSNDFEHLRAKRQLINKDLDVLFTVKKSDEDYFYSSNDIRKAMNDNLVELEESTKLVVEEIVRDKCTFNYCKFGNCEDKFALEPSKIKPISTEVTSFVSPHHSHRMDCSCTQGYGGDRCDIVVNECARSPCQTYKICVPDSSIQGYSCQCPEGYAGLTCDIDISKCHDESCYIARNPISFKGKSYSQYRIINKKAIEDQLSLSLRHTVTHNTALSTRKRSRIN</sequence>
<dbReference type="SUPFAM" id="SSF57196">
    <property type="entry name" value="EGF/Laminin"/>
    <property type="match status" value="1"/>
</dbReference>
<dbReference type="GO" id="GO:0007424">
    <property type="term" value="P:open tracheal system development"/>
    <property type="evidence" value="ECO:0007669"/>
    <property type="project" value="UniProtKB-ARBA"/>
</dbReference>
<keyword evidence="11" id="KW-0325">Glycoprotein</keyword>
<comment type="caution">
    <text evidence="16">The sequence shown here is derived from an EMBL/GenBank/DDBJ whole genome shotgun (WGS) entry which is preliminary data.</text>
</comment>
<keyword evidence="4" id="KW-0732">Signal</keyword>
<keyword evidence="9" id="KW-0472">Membrane</keyword>
<dbReference type="Gene3D" id="2.10.25.10">
    <property type="entry name" value="Laminin"/>
    <property type="match status" value="1"/>
</dbReference>
<dbReference type="GO" id="GO:0001736">
    <property type="term" value="P:establishment of planar polarity"/>
    <property type="evidence" value="ECO:0007669"/>
    <property type="project" value="UniProtKB-ARBA"/>
</dbReference>
<evidence type="ECO:0000256" key="4">
    <source>
        <dbReference type="ARBA" id="ARBA00022729"/>
    </source>
</evidence>
<dbReference type="InterPro" id="IPR039808">
    <property type="entry name" value="Cadherin"/>
</dbReference>
<keyword evidence="17" id="KW-1185">Reference proteome</keyword>
<evidence type="ECO:0000256" key="11">
    <source>
        <dbReference type="ARBA" id="ARBA00023180"/>
    </source>
</evidence>
<evidence type="ECO:0000256" key="7">
    <source>
        <dbReference type="ARBA" id="ARBA00022889"/>
    </source>
</evidence>
<dbReference type="EMBL" id="JASPKY010000005">
    <property type="protein sequence ID" value="KAK9754793.1"/>
    <property type="molecule type" value="Genomic_DNA"/>
</dbReference>
<dbReference type="FunFam" id="2.60.40.60:FF:000084">
    <property type="entry name" value="FAT atypical cadherin 3"/>
    <property type="match status" value="1"/>
</dbReference>
<dbReference type="FunFam" id="2.60.40.60:FF:000026">
    <property type="entry name" value="FAT atypical cadherin 1"/>
    <property type="match status" value="2"/>
</dbReference>
<dbReference type="GO" id="GO:0005509">
    <property type="term" value="F:calcium ion binding"/>
    <property type="evidence" value="ECO:0007669"/>
    <property type="project" value="UniProtKB-UniRule"/>
</dbReference>
<feature type="domain" description="Cadherin" evidence="15">
    <location>
        <begin position="1418"/>
        <end position="1522"/>
    </location>
</feature>
<feature type="domain" description="Cadherin" evidence="15">
    <location>
        <begin position="1523"/>
        <end position="1627"/>
    </location>
</feature>
<dbReference type="GO" id="GO:0007156">
    <property type="term" value="P:homophilic cell adhesion via plasma membrane adhesion molecules"/>
    <property type="evidence" value="ECO:0007669"/>
    <property type="project" value="InterPro"/>
</dbReference>
<dbReference type="FunFam" id="2.60.40.60:FF:000013">
    <property type="entry name" value="Cadherin EGF LAG seven-pass G-type receptor"/>
    <property type="match status" value="2"/>
</dbReference>
<dbReference type="PRINTS" id="PR00205">
    <property type="entry name" value="CADHERIN"/>
</dbReference>
<evidence type="ECO:0000256" key="12">
    <source>
        <dbReference type="PROSITE-ProRule" id="PRU00043"/>
    </source>
</evidence>
<feature type="domain" description="Cadherin" evidence="15">
    <location>
        <begin position="797"/>
        <end position="904"/>
    </location>
</feature>
<dbReference type="GO" id="GO:0007163">
    <property type="term" value="P:establishment or maintenance of cell polarity"/>
    <property type="evidence" value="ECO:0007669"/>
    <property type="project" value="UniProtKB-ARBA"/>
</dbReference>
<dbReference type="PROSITE" id="PS00022">
    <property type="entry name" value="EGF_1"/>
    <property type="match status" value="1"/>
</dbReference>
<dbReference type="PANTHER" id="PTHR24027:SF438">
    <property type="entry name" value="CADHERIN 23"/>
    <property type="match status" value="1"/>
</dbReference>
<evidence type="ECO:0000256" key="8">
    <source>
        <dbReference type="ARBA" id="ARBA00022989"/>
    </source>
</evidence>
<dbReference type="FunFam" id="2.60.40.60:FF:000024">
    <property type="entry name" value="FAT atypical cadherin 3"/>
    <property type="match status" value="2"/>
</dbReference>
<comment type="caution">
    <text evidence="13">Lacks conserved residue(s) required for the propagation of feature annotation.</text>
</comment>
<dbReference type="InterPro" id="IPR020894">
    <property type="entry name" value="Cadherin_CS"/>
</dbReference>
<dbReference type="InterPro" id="IPR002126">
    <property type="entry name" value="Cadherin-like_dom"/>
</dbReference>
<feature type="domain" description="Cadherin" evidence="15">
    <location>
        <begin position="694"/>
        <end position="796"/>
    </location>
</feature>
<feature type="domain" description="Cadherin" evidence="15">
    <location>
        <begin position="167"/>
        <end position="271"/>
    </location>
</feature>
<evidence type="ECO:0000256" key="2">
    <source>
        <dbReference type="ARBA" id="ARBA00022536"/>
    </source>
</evidence>
<dbReference type="GO" id="GO:0045296">
    <property type="term" value="F:cadherin binding"/>
    <property type="evidence" value="ECO:0007669"/>
    <property type="project" value="TreeGrafter"/>
</dbReference>
<evidence type="ECO:0000256" key="5">
    <source>
        <dbReference type="ARBA" id="ARBA00022737"/>
    </source>
</evidence>
<dbReference type="GO" id="GO:0008104">
    <property type="term" value="P:intracellular protein localization"/>
    <property type="evidence" value="ECO:0007669"/>
    <property type="project" value="UniProtKB-ARBA"/>
</dbReference>
<dbReference type="Gene3D" id="2.60.40.60">
    <property type="entry name" value="Cadherins"/>
    <property type="match status" value="18"/>
</dbReference>
<feature type="domain" description="Cadherin" evidence="15">
    <location>
        <begin position="1109"/>
        <end position="1209"/>
    </location>
</feature>
<dbReference type="GO" id="GO:0031175">
    <property type="term" value="P:neuron projection development"/>
    <property type="evidence" value="ECO:0007669"/>
    <property type="project" value="TreeGrafter"/>
</dbReference>
<organism evidence="16 17">
    <name type="scientific">Popillia japonica</name>
    <name type="common">Japanese beetle</name>
    <dbReference type="NCBI Taxonomy" id="7064"/>
    <lineage>
        <taxon>Eukaryota</taxon>
        <taxon>Metazoa</taxon>
        <taxon>Ecdysozoa</taxon>
        <taxon>Arthropoda</taxon>
        <taxon>Hexapoda</taxon>
        <taxon>Insecta</taxon>
        <taxon>Pterygota</taxon>
        <taxon>Neoptera</taxon>
        <taxon>Endopterygota</taxon>
        <taxon>Coleoptera</taxon>
        <taxon>Polyphaga</taxon>
        <taxon>Scarabaeiformia</taxon>
        <taxon>Scarabaeidae</taxon>
        <taxon>Rutelinae</taxon>
        <taxon>Popillia</taxon>
    </lineage>
</organism>
<dbReference type="PROSITE" id="PS50026">
    <property type="entry name" value="EGF_3"/>
    <property type="match status" value="1"/>
</dbReference>
<keyword evidence="8" id="KW-1133">Transmembrane helix</keyword>
<evidence type="ECO:0000313" key="17">
    <source>
        <dbReference type="Proteomes" id="UP001458880"/>
    </source>
</evidence>
<keyword evidence="10 13" id="KW-1015">Disulfide bond</keyword>
<feature type="domain" description="Cadherin" evidence="15">
    <location>
        <begin position="483"/>
        <end position="590"/>
    </location>
</feature>
<reference evidence="16 17" key="1">
    <citation type="journal article" date="2024" name="BMC Genomics">
        <title>De novo assembly and annotation of Popillia japonica's genome with initial clues to its potential as an invasive pest.</title>
        <authorList>
            <person name="Cucini C."/>
            <person name="Boschi S."/>
            <person name="Funari R."/>
            <person name="Cardaioli E."/>
            <person name="Iannotti N."/>
            <person name="Marturano G."/>
            <person name="Paoli F."/>
            <person name="Bruttini M."/>
            <person name="Carapelli A."/>
            <person name="Frati F."/>
            <person name="Nardi F."/>
        </authorList>
    </citation>
    <scope>NUCLEOTIDE SEQUENCE [LARGE SCALE GENOMIC DNA]</scope>
    <source>
        <strain evidence="16">DMR45628</strain>
    </source>
</reference>
<protein>
    <submittedName>
        <fullName evidence="16">Cadherin domain</fullName>
    </submittedName>
</protein>
<dbReference type="PROSITE" id="PS50268">
    <property type="entry name" value="CADHERIN_2"/>
    <property type="match status" value="18"/>
</dbReference>
<evidence type="ECO:0000256" key="1">
    <source>
        <dbReference type="ARBA" id="ARBA00004251"/>
    </source>
</evidence>
<feature type="disulfide bond" evidence="13">
    <location>
        <begin position="2008"/>
        <end position="2025"/>
    </location>
</feature>
<evidence type="ECO:0000256" key="10">
    <source>
        <dbReference type="ARBA" id="ARBA00023157"/>
    </source>
</evidence>
<dbReference type="SUPFAM" id="SSF49313">
    <property type="entry name" value="Cadherin-like"/>
    <property type="match status" value="18"/>
</dbReference>
<dbReference type="GO" id="GO:0016342">
    <property type="term" value="C:catenin complex"/>
    <property type="evidence" value="ECO:0007669"/>
    <property type="project" value="TreeGrafter"/>
</dbReference>
<dbReference type="FunFam" id="2.60.40.60:FF:000033">
    <property type="entry name" value="FAT atypical cadherin 1"/>
    <property type="match status" value="1"/>
</dbReference>
<feature type="domain" description="Cadherin" evidence="15">
    <location>
        <begin position="272"/>
        <end position="372"/>
    </location>
</feature>
<feature type="domain" description="Cadherin" evidence="15">
    <location>
        <begin position="1005"/>
        <end position="1108"/>
    </location>
</feature>
<keyword evidence="3" id="KW-0812">Transmembrane</keyword>
<dbReference type="CDD" id="cd00054">
    <property type="entry name" value="EGF_CA"/>
    <property type="match status" value="1"/>
</dbReference>
<dbReference type="PROSITE" id="PS01186">
    <property type="entry name" value="EGF_2"/>
    <property type="match status" value="1"/>
</dbReference>
<dbReference type="PANTHER" id="PTHR24027">
    <property type="entry name" value="CADHERIN-23"/>
    <property type="match status" value="1"/>
</dbReference>
<dbReference type="FunFam" id="2.60.40.60:FF:000397">
    <property type="entry name" value="Fat-like cadherin-related tumor suppressor homolog"/>
    <property type="match status" value="1"/>
</dbReference>
<feature type="domain" description="Cadherin" evidence="15">
    <location>
        <begin position="1314"/>
        <end position="1417"/>
    </location>
</feature>
<dbReference type="Pfam" id="PF00008">
    <property type="entry name" value="EGF"/>
    <property type="match status" value="1"/>
</dbReference>
<feature type="domain" description="Cadherin" evidence="15">
    <location>
        <begin position="591"/>
        <end position="693"/>
    </location>
</feature>
<accession>A0AAW1N9Q5</accession>
<keyword evidence="5" id="KW-0677">Repeat</keyword>
<feature type="domain" description="Cadherin" evidence="15">
    <location>
        <begin position="1747"/>
        <end position="1847"/>
    </location>
</feature>
<dbReference type="SMART" id="SM00112">
    <property type="entry name" value="CA"/>
    <property type="match status" value="18"/>
</dbReference>
<evidence type="ECO:0000256" key="9">
    <source>
        <dbReference type="ARBA" id="ARBA00023136"/>
    </source>
</evidence>
<evidence type="ECO:0000259" key="14">
    <source>
        <dbReference type="PROSITE" id="PS50026"/>
    </source>
</evidence>
<dbReference type="FunFam" id="2.60.40.60:FF:000061">
    <property type="entry name" value="FAT atypical cadherin 3"/>
    <property type="match status" value="1"/>
</dbReference>
<dbReference type="FunFam" id="2.60.40.60:FF:000020">
    <property type="entry name" value="Dachsous cadherin-related 1b"/>
    <property type="match status" value="1"/>
</dbReference>
<evidence type="ECO:0000256" key="13">
    <source>
        <dbReference type="PROSITE-ProRule" id="PRU00076"/>
    </source>
</evidence>
<comment type="subcellular location">
    <subcellularLocation>
        <location evidence="1">Cell membrane</location>
        <topology evidence="1">Single-pass type I membrane protein</topology>
    </subcellularLocation>
</comment>
<dbReference type="FunFam" id="2.60.40.60:FF:000032">
    <property type="entry name" value="FAT atypical cadherin 1"/>
    <property type="match status" value="1"/>
</dbReference>
<dbReference type="InterPro" id="IPR015919">
    <property type="entry name" value="Cadherin-like_sf"/>
</dbReference>
<dbReference type="FunFam" id="2.60.40.60:FF:000021">
    <property type="entry name" value="FAT atypical cadherin 1"/>
    <property type="match status" value="2"/>
</dbReference>
<dbReference type="GO" id="GO:0008013">
    <property type="term" value="F:beta-catenin binding"/>
    <property type="evidence" value="ECO:0007669"/>
    <property type="project" value="TreeGrafter"/>
</dbReference>
<feature type="domain" description="Cadherin" evidence="15">
    <location>
        <begin position="67"/>
        <end position="171"/>
    </location>
</feature>